<protein>
    <submittedName>
        <fullName evidence="2">Uncharacterized protein</fullName>
    </submittedName>
</protein>
<name>A0A3L6SUQ0_PANMI</name>
<dbReference type="AlphaFoldDB" id="A0A3L6SUQ0"/>
<sequence>MGPSEAPSRLAAGGEAGFSAPPASGAPAVEHKWLRPTGIDPNSCYFQEIKLIGNRKMTRKDVQCFSFEQIIDLDLTNYNDLVESIVEKYPPSYLEVAHVQYYDANLETYPEVKSDQELMAMFEKHSMSKGYAGDTPLRHGKATGRAGHERLTIEGSPVGGPVADVDDRCPRAVQKRTAASGRTACAKRSAGRQMQGRRPAPTAAC</sequence>
<accession>A0A3L6SUQ0</accession>
<feature type="region of interest" description="Disordered" evidence="1">
    <location>
        <begin position="1"/>
        <end position="26"/>
    </location>
</feature>
<reference evidence="3" key="1">
    <citation type="journal article" date="2019" name="Nat. Commun.">
        <title>The genome of broomcorn millet.</title>
        <authorList>
            <person name="Zou C."/>
            <person name="Miki D."/>
            <person name="Li D."/>
            <person name="Tang Q."/>
            <person name="Xiao L."/>
            <person name="Rajput S."/>
            <person name="Deng P."/>
            <person name="Jia W."/>
            <person name="Huang R."/>
            <person name="Zhang M."/>
            <person name="Sun Y."/>
            <person name="Hu J."/>
            <person name="Fu X."/>
            <person name="Schnable P.S."/>
            <person name="Li F."/>
            <person name="Zhang H."/>
            <person name="Feng B."/>
            <person name="Zhu X."/>
            <person name="Liu R."/>
            <person name="Schnable J.C."/>
            <person name="Zhu J.-K."/>
            <person name="Zhang H."/>
        </authorList>
    </citation>
    <scope>NUCLEOTIDE SEQUENCE [LARGE SCALE GENOMIC DNA]</scope>
</reference>
<dbReference type="OrthoDB" id="682203at2759"/>
<dbReference type="EMBL" id="PQIB02000004">
    <property type="protein sequence ID" value="RLN25404.1"/>
    <property type="molecule type" value="Genomic_DNA"/>
</dbReference>
<keyword evidence="3" id="KW-1185">Reference proteome</keyword>
<feature type="region of interest" description="Disordered" evidence="1">
    <location>
        <begin position="131"/>
        <end position="167"/>
    </location>
</feature>
<organism evidence="2 3">
    <name type="scientific">Panicum miliaceum</name>
    <name type="common">Proso millet</name>
    <name type="synonym">Broomcorn millet</name>
    <dbReference type="NCBI Taxonomy" id="4540"/>
    <lineage>
        <taxon>Eukaryota</taxon>
        <taxon>Viridiplantae</taxon>
        <taxon>Streptophyta</taxon>
        <taxon>Embryophyta</taxon>
        <taxon>Tracheophyta</taxon>
        <taxon>Spermatophyta</taxon>
        <taxon>Magnoliopsida</taxon>
        <taxon>Liliopsida</taxon>
        <taxon>Poales</taxon>
        <taxon>Poaceae</taxon>
        <taxon>PACMAD clade</taxon>
        <taxon>Panicoideae</taxon>
        <taxon>Panicodae</taxon>
        <taxon>Paniceae</taxon>
        <taxon>Panicinae</taxon>
        <taxon>Panicum</taxon>
        <taxon>Panicum sect. Panicum</taxon>
    </lineage>
</organism>
<gene>
    <name evidence="2" type="ORF">C2845_PM07G09850</name>
</gene>
<feature type="region of interest" description="Disordered" evidence="1">
    <location>
        <begin position="179"/>
        <end position="205"/>
    </location>
</feature>
<dbReference type="Proteomes" id="UP000275267">
    <property type="component" value="Unassembled WGS sequence"/>
</dbReference>
<evidence type="ECO:0000256" key="1">
    <source>
        <dbReference type="SAM" id="MobiDB-lite"/>
    </source>
</evidence>
<proteinExistence type="predicted"/>
<evidence type="ECO:0000313" key="2">
    <source>
        <dbReference type="EMBL" id="RLN25404.1"/>
    </source>
</evidence>
<comment type="caution">
    <text evidence="2">The sequence shown here is derived from an EMBL/GenBank/DDBJ whole genome shotgun (WGS) entry which is preliminary data.</text>
</comment>
<evidence type="ECO:0000313" key="3">
    <source>
        <dbReference type="Proteomes" id="UP000275267"/>
    </source>
</evidence>
<feature type="compositionally biased region" description="Low complexity" evidence="1">
    <location>
        <begin position="11"/>
        <end position="26"/>
    </location>
</feature>